<dbReference type="PANTHER" id="PTHR43685">
    <property type="entry name" value="GLYCOSYLTRANSFERASE"/>
    <property type="match status" value="1"/>
</dbReference>
<dbReference type="InterPro" id="IPR001173">
    <property type="entry name" value="Glyco_trans_2-like"/>
</dbReference>
<dbReference type="Gene3D" id="3.90.550.10">
    <property type="entry name" value="Spore Coat Polysaccharide Biosynthesis Protein SpsA, Chain A"/>
    <property type="match status" value="1"/>
</dbReference>
<dbReference type="SUPFAM" id="SSF53448">
    <property type="entry name" value="Nucleotide-diphospho-sugar transferases"/>
    <property type="match status" value="1"/>
</dbReference>
<dbReference type="PANTHER" id="PTHR43685:SF3">
    <property type="entry name" value="SLR2126 PROTEIN"/>
    <property type="match status" value="1"/>
</dbReference>
<keyword evidence="3" id="KW-1185">Reference proteome</keyword>
<name>A0A0A0BUV1_9CELL</name>
<dbReference type="EMBL" id="AXCZ01000099">
    <property type="protein sequence ID" value="KGM12173.1"/>
    <property type="molecule type" value="Genomic_DNA"/>
</dbReference>
<reference evidence="2 3" key="1">
    <citation type="submission" date="2013-08" db="EMBL/GenBank/DDBJ databases">
        <title>Genome sequencing of Cellulomonas bogoriensis 69B4.</title>
        <authorList>
            <person name="Chen F."/>
            <person name="Li Y."/>
            <person name="Wang G."/>
        </authorList>
    </citation>
    <scope>NUCLEOTIDE SEQUENCE [LARGE SCALE GENOMIC DNA]</scope>
    <source>
        <strain evidence="2 3">69B4</strain>
    </source>
</reference>
<feature type="domain" description="Glycosyltransferase 2-like" evidence="1">
    <location>
        <begin position="8"/>
        <end position="120"/>
    </location>
</feature>
<evidence type="ECO:0000259" key="1">
    <source>
        <dbReference type="Pfam" id="PF00535"/>
    </source>
</evidence>
<evidence type="ECO:0000313" key="3">
    <source>
        <dbReference type="Proteomes" id="UP000054314"/>
    </source>
</evidence>
<dbReference type="RefSeq" id="WP_052105333.1">
    <property type="nucleotide sequence ID" value="NZ_AXCZ01000099.1"/>
</dbReference>
<dbReference type="OrthoDB" id="5062577at2"/>
<evidence type="ECO:0000313" key="2">
    <source>
        <dbReference type="EMBL" id="KGM12173.1"/>
    </source>
</evidence>
<comment type="caution">
    <text evidence="2">The sequence shown here is derived from an EMBL/GenBank/DDBJ whole genome shotgun (WGS) entry which is preliminary data.</text>
</comment>
<organism evidence="2 3">
    <name type="scientific">Cellulomonas bogoriensis 69B4 = DSM 16987</name>
    <dbReference type="NCBI Taxonomy" id="1386082"/>
    <lineage>
        <taxon>Bacteria</taxon>
        <taxon>Bacillati</taxon>
        <taxon>Actinomycetota</taxon>
        <taxon>Actinomycetes</taxon>
        <taxon>Micrococcales</taxon>
        <taxon>Cellulomonadaceae</taxon>
        <taxon>Cellulomonas</taxon>
    </lineage>
</organism>
<dbReference type="InterPro" id="IPR050834">
    <property type="entry name" value="Glycosyltransf_2"/>
</dbReference>
<proteinExistence type="predicted"/>
<sequence>MSAVPQVSVVIPTYRRRDNLLSVVAPLVDDPALHEVIVVVDGCDDGSLELLQDLAVQHPVVRPLWTENSGGAAARQTGIDHATGDVVLLLDDDVVAAPGLVSGHARHHQHADDLVVLGYMPTRLPPPEIRGRFATHLYAQEYEDVCAAYEAEPATILSRLWGGNVSVRRENLAEVPYHSGPFARSNHSDRDFGLRLAVAGLRGVFDRSLLSTHEHVRPLEAFLRDARRQGAGRALVHVEHPDLLGPLRMDETLKGLPTPLRVLVRLDRVGPLRTAMSAPLMTLTRTASRLGMTGVEVTGAKVLRRFETRRGIREVIPSA</sequence>
<dbReference type="AlphaFoldDB" id="A0A0A0BUV1"/>
<dbReference type="Proteomes" id="UP000054314">
    <property type="component" value="Unassembled WGS sequence"/>
</dbReference>
<gene>
    <name evidence="2" type="ORF">N869_02085</name>
</gene>
<accession>A0A0A0BUV1</accession>
<dbReference type="Pfam" id="PF00535">
    <property type="entry name" value="Glycos_transf_2"/>
    <property type="match status" value="1"/>
</dbReference>
<dbReference type="InterPro" id="IPR029044">
    <property type="entry name" value="Nucleotide-diphossugar_trans"/>
</dbReference>
<protein>
    <recommendedName>
        <fullName evidence="1">Glycosyltransferase 2-like domain-containing protein</fullName>
    </recommendedName>
</protein>